<reference evidence="3" key="1">
    <citation type="submission" date="2016-09" db="EMBL/GenBank/DDBJ databases">
        <authorList>
            <person name="Varghese N."/>
            <person name="Submissions S."/>
        </authorList>
    </citation>
    <scope>NUCLEOTIDE SEQUENCE [LARGE SCALE GENOMIC DNA]</scope>
    <source>
        <strain evidence="3">ANC 4466</strain>
    </source>
</reference>
<sequence length="116" mass="13401">MVLILDVILVGFVTLLAFLSGYWANKHKTMIHTLNSHPFLPIVLKKIMVLLAWVLAFVTLLILISAWRLMQVIIDLGGYGVSAWTLVILYFLFCIWFIYIAIGYRLLHAAKMRFYP</sequence>
<proteinExistence type="predicted"/>
<evidence type="ECO:0000256" key="1">
    <source>
        <dbReference type="SAM" id="Phobius"/>
    </source>
</evidence>
<gene>
    <name evidence="2" type="ORF">SAMN05421731_102393</name>
</gene>
<keyword evidence="3" id="KW-1185">Reference proteome</keyword>
<dbReference type="EMBL" id="OANT01000002">
    <property type="protein sequence ID" value="SNX44232.1"/>
    <property type="molecule type" value="Genomic_DNA"/>
</dbReference>
<keyword evidence="1" id="KW-0472">Membrane</keyword>
<feature type="transmembrane region" description="Helical" evidence="1">
    <location>
        <begin position="46"/>
        <end position="67"/>
    </location>
</feature>
<accession>A0A240E6K1</accession>
<organism evidence="2 3">
    <name type="scientific">Acinetobacter puyangensis</name>
    <dbReference type="NCBI Taxonomy" id="1096779"/>
    <lineage>
        <taxon>Bacteria</taxon>
        <taxon>Pseudomonadati</taxon>
        <taxon>Pseudomonadota</taxon>
        <taxon>Gammaproteobacteria</taxon>
        <taxon>Moraxellales</taxon>
        <taxon>Moraxellaceae</taxon>
        <taxon>Acinetobacter</taxon>
    </lineage>
</organism>
<name>A0A240E6K1_9GAMM</name>
<keyword evidence="1" id="KW-0812">Transmembrane</keyword>
<feature type="transmembrane region" description="Helical" evidence="1">
    <location>
        <begin position="87"/>
        <end position="107"/>
    </location>
</feature>
<feature type="transmembrane region" description="Helical" evidence="1">
    <location>
        <begin position="6"/>
        <end position="25"/>
    </location>
</feature>
<dbReference type="AlphaFoldDB" id="A0A240E6K1"/>
<evidence type="ECO:0000313" key="2">
    <source>
        <dbReference type="EMBL" id="SNX44232.1"/>
    </source>
</evidence>
<protein>
    <submittedName>
        <fullName evidence="2">Uncharacterized protein</fullName>
    </submittedName>
</protein>
<evidence type="ECO:0000313" key="3">
    <source>
        <dbReference type="Proteomes" id="UP000219042"/>
    </source>
</evidence>
<dbReference type="Proteomes" id="UP000219042">
    <property type="component" value="Unassembled WGS sequence"/>
</dbReference>
<keyword evidence="1" id="KW-1133">Transmembrane helix</keyword>